<keyword evidence="9" id="KW-0732">Signal</keyword>
<keyword evidence="6" id="KW-0624">Polysaccharide degradation</keyword>
<comment type="caution">
    <text evidence="11">The sequence shown here is derived from an EMBL/GenBank/DDBJ whole genome shotgun (WGS) entry which is preliminary data.</text>
</comment>
<dbReference type="PANTHER" id="PTHR31297">
    <property type="entry name" value="GLUCAN ENDO-1,6-BETA-GLUCOSIDASE B"/>
    <property type="match status" value="1"/>
</dbReference>
<dbReference type="GO" id="GO:0008422">
    <property type="term" value="F:beta-glucosidase activity"/>
    <property type="evidence" value="ECO:0007669"/>
    <property type="project" value="TreeGrafter"/>
</dbReference>
<protein>
    <submittedName>
        <fullName evidence="11">Endoglucanase</fullName>
    </submittedName>
</protein>
<dbReference type="SUPFAM" id="SSF51445">
    <property type="entry name" value="(Trans)glycosidases"/>
    <property type="match status" value="1"/>
</dbReference>
<keyword evidence="3" id="KW-0136">Cellulose degradation</keyword>
<evidence type="ECO:0000256" key="2">
    <source>
        <dbReference type="ARBA" id="ARBA00022801"/>
    </source>
</evidence>
<evidence type="ECO:0000256" key="4">
    <source>
        <dbReference type="ARBA" id="ARBA00023277"/>
    </source>
</evidence>
<feature type="compositionally biased region" description="Polar residues" evidence="8">
    <location>
        <begin position="33"/>
        <end position="48"/>
    </location>
</feature>
<dbReference type="AlphaFoldDB" id="A0A3D2X908"/>
<dbReference type="InterPro" id="IPR018087">
    <property type="entry name" value="Glyco_hydro_5_CS"/>
</dbReference>
<keyword evidence="4" id="KW-0119">Carbohydrate metabolism</keyword>
<evidence type="ECO:0000259" key="10">
    <source>
        <dbReference type="Pfam" id="PF00150"/>
    </source>
</evidence>
<dbReference type="GO" id="GO:0030245">
    <property type="term" value="P:cellulose catabolic process"/>
    <property type="evidence" value="ECO:0007669"/>
    <property type="project" value="UniProtKB-KW"/>
</dbReference>
<feature type="compositionally biased region" description="Low complexity" evidence="8">
    <location>
        <begin position="49"/>
        <end position="76"/>
    </location>
</feature>
<evidence type="ECO:0000256" key="5">
    <source>
        <dbReference type="ARBA" id="ARBA00023295"/>
    </source>
</evidence>
<proteinExistence type="inferred from homology"/>
<sequence length="470" mass="53497">MKRKFPIIVSGILLCTTLFSGCSHKMPIVDKSTTNLNSQSTDNQNQGLNNQDSDNQSVNNQDTNNQNTNNQVTQNSELRNSPTSKAIVIPDNSKIDLNEIVAPDIEFEPKEIPSNPAITFVHNMKIGWNLGNTFDAVSDTNLMDELKYESSWSGIKTTEEMIVALKETGFRSIRIPVSWHNHVSSDDFIISEVWLNRVQEVVDYAINNDMYVILNTHHDVSKDFYYPSIENLESSKKYINAIWTQVSERFSSYGEKLIFEGMNEPRLAGSNYEWWLDLSKPECKETIECINQLNQEFVDTVRKSGGENTSRYLLIPGYDASYQYAIINDFKLPKDSINDRLIVSVHAYLPYDFALKSPKESGSITKWNSKIAGCTKEIDSFLNSLYGKFIKNGVPVIIGEFGARDKDNNLQSRVEYATYYVGVARANGITCFWWDNHAFKGDGENFGIFDRKTCTMKYPEILQGLMKYAD</sequence>
<dbReference type="Proteomes" id="UP000262969">
    <property type="component" value="Unassembled WGS sequence"/>
</dbReference>
<evidence type="ECO:0000256" key="1">
    <source>
        <dbReference type="ARBA" id="ARBA00005641"/>
    </source>
</evidence>
<dbReference type="GO" id="GO:0009986">
    <property type="term" value="C:cell surface"/>
    <property type="evidence" value="ECO:0007669"/>
    <property type="project" value="TreeGrafter"/>
</dbReference>
<evidence type="ECO:0000256" key="7">
    <source>
        <dbReference type="RuleBase" id="RU361153"/>
    </source>
</evidence>
<reference evidence="11 12" key="1">
    <citation type="journal article" date="2018" name="Nat. Biotechnol.">
        <title>A standardized bacterial taxonomy based on genome phylogeny substantially revises the tree of life.</title>
        <authorList>
            <person name="Parks D.H."/>
            <person name="Chuvochina M."/>
            <person name="Waite D.W."/>
            <person name="Rinke C."/>
            <person name="Skarshewski A."/>
            <person name="Chaumeil P.A."/>
            <person name="Hugenholtz P."/>
        </authorList>
    </citation>
    <scope>NUCLEOTIDE SEQUENCE [LARGE SCALE GENOMIC DNA]</scope>
    <source>
        <strain evidence="11">UBA11728</strain>
    </source>
</reference>
<dbReference type="InterPro" id="IPR017853">
    <property type="entry name" value="GH"/>
</dbReference>
<dbReference type="Pfam" id="PF00150">
    <property type="entry name" value="Cellulase"/>
    <property type="match status" value="1"/>
</dbReference>
<accession>A0A3D2X908</accession>
<name>A0A3D2X908_9FIRM</name>
<feature type="domain" description="Glycoside hydrolase family 5" evidence="10">
    <location>
        <begin position="147"/>
        <end position="438"/>
    </location>
</feature>
<keyword evidence="2 7" id="KW-0378">Hydrolase</keyword>
<keyword evidence="5 7" id="KW-0326">Glycosidase</keyword>
<organism evidence="11 12">
    <name type="scientific">Lachnoclostridium phytofermentans</name>
    <dbReference type="NCBI Taxonomy" id="66219"/>
    <lineage>
        <taxon>Bacteria</taxon>
        <taxon>Bacillati</taxon>
        <taxon>Bacillota</taxon>
        <taxon>Clostridia</taxon>
        <taxon>Lachnospirales</taxon>
        <taxon>Lachnospiraceae</taxon>
    </lineage>
</organism>
<evidence type="ECO:0000256" key="3">
    <source>
        <dbReference type="ARBA" id="ARBA00023001"/>
    </source>
</evidence>
<comment type="similarity">
    <text evidence="1 7">Belongs to the glycosyl hydrolase 5 (cellulase A) family.</text>
</comment>
<evidence type="ECO:0000256" key="8">
    <source>
        <dbReference type="SAM" id="MobiDB-lite"/>
    </source>
</evidence>
<evidence type="ECO:0000256" key="9">
    <source>
        <dbReference type="SAM" id="SignalP"/>
    </source>
</evidence>
<dbReference type="InterPro" id="IPR050386">
    <property type="entry name" value="Glycosyl_hydrolase_5"/>
</dbReference>
<feature type="signal peptide" evidence="9">
    <location>
        <begin position="1"/>
        <end position="25"/>
    </location>
</feature>
<dbReference type="Gene3D" id="3.20.20.80">
    <property type="entry name" value="Glycosidases"/>
    <property type="match status" value="1"/>
</dbReference>
<dbReference type="PANTHER" id="PTHR31297:SF41">
    <property type="entry name" value="ENDOGLUCANASE, PUTATIVE (AFU_ORTHOLOGUE AFUA_5G01830)-RELATED"/>
    <property type="match status" value="1"/>
</dbReference>
<evidence type="ECO:0000256" key="6">
    <source>
        <dbReference type="ARBA" id="ARBA00023326"/>
    </source>
</evidence>
<feature type="region of interest" description="Disordered" evidence="8">
    <location>
        <begin position="33"/>
        <end position="84"/>
    </location>
</feature>
<gene>
    <name evidence="11" type="ORF">DHW61_11505</name>
</gene>
<dbReference type="GO" id="GO:0005576">
    <property type="term" value="C:extracellular region"/>
    <property type="evidence" value="ECO:0007669"/>
    <property type="project" value="TreeGrafter"/>
</dbReference>
<evidence type="ECO:0000313" key="11">
    <source>
        <dbReference type="EMBL" id="HCL03015.1"/>
    </source>
</evidence>
<dbReference type="InterPro" id="IPR001547">
    <property type="entry name" value="Glyco_hydro_5"/>
</dbReference>
<evidence type="ECO:0000313" key="12">
    <source>
        <dbReference type="Proteomes" id="UP000262969"/>
    </source>
</evidence>
<feature type="chain" id="PRO_5017801813" evidence="9">
    <location>
        <begin position="26"/>
        <end position="470"/>
    </location>
</feature>
<dbReference type="PROSITE" id="PS00659">
    <property type="entry name" value="GLYCOSYL_HYDROL_F5"/>
    <property type="match status" value="1"/>
</dbReference>
<dbReference type="EMBL" id="DPVV01000382">
    <property type="protein sequence ID" value="HCL03015.1"/>
    <property type="molecule type" value="Genomic_DNA"/>
</dbReference>
<dbReference type="PROSITE" id="PS51257">
    <property type="entry name" value="PROKAR_LIPOPROTEIN"/>
    <property type="match status" value="1"/>
</dbReference>